<dbReference type="Gene3D" id="1.25.40.10">
    <property type="entry name" value="Tetratricopeptide repeat domain"/>
    <property type="match status" value="1"/>
</dbReference>
<dbReference type="GO" id="GO:0008476">
    <property type="term" value="F:protein-tyrosine sulfotransferase activity"/>
    <property type="evidence" value="ECO:0007669"/>
    <property type="project" value="InterPro"/>
</dbReference>
<dbReference type="InterPro" id="IPR013105">
    <property type="entry name" value="TPR_2"/>
</dbReference>
<evidence type="ECO:0000256" key="3">
    <source>
        <dbReference type="ARBA" id="ARBA00022803"/>
    </source>
</evidence>
<dbReference type="InterPro" id="IPR026634">
    <property type="entry name" value="TPST-like"/>
</dbReference>
<dbReference type="PANTHER" id="PTHR12788">
    <property type="entry name" value="PROTEIN-TYROSINE SULFOTRANSFERASE 2"/>
    <property type="match status" value="1"/>
</dbReference>
<dbReference type="InterPro" id="IPR027417">
    <property type="entry name" value="P-loop_NTPase"/>
</dbReference>
<dbReference type="PANTHER" id="PTHR12788:SF10">
    <property type="entry name" value="PROTEIN-TYROSINE SULFOTRANSFERASE"/>
    <property type="match status" value="1"/>
</dbReference>
<keyword evidence="7" id="KW-1185">Reference proteome</keyword>
<feature type="compositionally biased region" description="Polar residues" evidence="5">
    <location>
        <begin position="596"/>
        <end position="605"/>
    </location>
</feature>
<dbReference type="Pfam" id="PF07719">
    <property type="entry name" value="TPR_2"/>
    <property type="match status" value="1"/>
</dbReference>
<organism evidence="6 7">
    <name type="scientific">Pseudoxanthomonas suwonensis (strain 11-1)</name>
    <dbReference type="NCBI Taxonomy" id="743721"/>
    <lineage>
        <taxon>Bacteria</taxon>
        <taxon>Pseudomonadati</taxon>
        <taxon>Pseudomonadota</taxon>
        <taxon>Gammaproteobacteria</taxon>
        <taxon>Lysobacterales</taxon>
        <taxon>Lysobacteraceae</taxon>
        <taxon>Pseudoxanthomonas</taxon>
    </lineage>
</organism>
<dbReference type="SMART" id="SM00028">
    <property type="entry name" value="TPR"/>
    <property type="match status" value="4"/>
</dbReference>
<accession>E6WRE0</accession>
<dbReference type="OrthoDB" id="9766687at2"/>
<gene>
    <name evidence="6" type="ordered locus">Psesu_0745</name>
</gene>
<keyword evidence="1 6" id="KW-0808">Transferase</keyword>
<keyword evidence="3 4" id="KW-0802">TPR repeat</keyword>
<proteinExistence type="predicted"/>
<dbReference type="Gene3D" id="3.40.50.300">
    <property type="entry name" value="P-loop containing nucleotide triphosphate hydrolases"/>
    <property type="match status" value="1"/>
</dbReference>
<evidence type="ECO:0000256" key="1">
    <source>
        <dbReference type="ARBA" id="ARBA00022679"/>
    </source>
</evidence>
<dbReference type="eggNOG" id="COG0457">
    <property type="taxonomic scope" value="Bacteria"/>
</dbReference>
<reference evidence="6 7" key="1">
    <citation type="submission" date="2011-01" db="EMBL/GenBank/DDBJ databases">
        <title>Complete sequence of Pseudoxanthomonas suwonensis 11-1.</title>
        <authorList>
            <consortium name="US DOE Joint Genome Institute"/>
            <person name="Lucas S."/>
            <person name="Copeland A."/>
            <person name="Lapidus A."/>
            <person name="Cheng J.-F."/>
            <person name="Goodwin L."/>
            <person name="Pitluck S."/>
            <person name="Teshima H."/>
            <person name="Detter J.C."/>
            <person name="Han C."/>
            <person name="Tapia R."/>
            <person name="Land M."/>
            <person name="Hauser L."/>
            <person name="Kyrpides N."/>
            <person name="Ivanova N."/>
            <person name="Ovchinnikova G."/>
            <person name="Siebers A.K."/>
            <person name="Allgaier M."/>
            <person name="Thelen M.P."/>
            <person name="Hugenholtz P."/>
            <person name="Gladden J."/>
            <person name="Woyke T."/>
        </authorList>
    </citation>
    <scope>NUCLEOTIDE SEQUENCE [LARGE SCALE GENOMIC DNA]</scope>
    <source>
        <strain evidence="7">11-1</strain>
    </source>
</reference>
<evidence type="ECO:0000256" key="5">
    <source>
        <dbReference type="SAM" id="MobiDB-lite"/>
    </source>
</evidence>
<dbReference type="InterPro" id="IPR011990">
    <property type="entry name" value="TPR-like_helical_dom_sf"/>
</dbReference>
<evidence type="ECO:0000313" key="7">
    <source>
        <dbReference type="Proteomes" id="UP000008632"/>
    </source>
</evidence>
<feature type="repeat" description="TPR" evidence="4">
    <location>
        <begin position="208"/>
        <end position="241"/>
    </location>
</feature>
<dbReference type="InterPro" id="IPR019734">
    <property type="entry name" value="TPR_rpt"/>
</dbReference>
<dbReference type="Pfam" id="PF13469">
    <property type="entry name" value="Sulfotransfer_3"/>
    <property type="match status" value="1"/>
</dbReference>
<sequence>MTLNAQALGLLQQALQFARHDPQAARRALHQASQAGIADAVVQREVARAALQLDPALSLAAMARAVELAPADTALRFQYACLLAHQGQHAASLPHFEATVPGRDDAQGWHLLGITLQRLGRHGRALPALRRAHALAPTHPGILEALAESEFHGGHPDDALPLWQQVLVLKPRDTGVVLRTAESFNRVARHGEALALLQRATTEMPGEGDLWMALAQTAEDAGDRDLAREAYRRALALRPGWALAVGGLLGLDRAKADDADVALGQRLLARTDVADADRAVLGYELGKVLDGRGQHAEAMEAWHQANAARRRVAGRPDVPALQQRVQAIIASQTRGRLDRIGKGGSDDPRPLFIVGMPRSGTTLTEQILATHPLGHGCGELPDIALIARRLAEDGHGADLSGIPAETLEDATRRYLRAATRNATADASCLVDKAPLNFFHLGLVALLFPNARVVWCRRDPRDIAVSVYAENFALDERLATDLGDIGHYINMQTRLMRHWQAELPLPVMELVYEDLARDPEPVARRLVEFARLEWDPACLEFHRSERGVQTPSRWQVRQPIYTRSIGRWRNYGDALAPLLAVLDPDSYPAEAPMPSAENAQASTPSA</sequence>
<dbReference type="Proteomes" id="UP000008632">
    <property type="component" value="Chromosome"/>
</dbReference>
<dbReference type="HOGENOM" id="CLU_017034_1_0_6"/>
<feature type="repeat" description="TPR" evidence="4">
    <location>
        <begin position="106"/>
        <end position="139"/>
    </location>
</feature>
<dbReference type="STRING" id="743721.Psesu_0745"/>
<keyword evidence="2" id="KW-0677">Repeat</keyword>
<evidence type="ECO:0000256" key="4">
    <source>
        <dbReference type="PROSITE-ProRule" id="PRU00339"/>
    </source>
</evidence>
<evidence type="ECO:0000256" key="2">
    <source>
        <dbReference type="ARBA" id="ARBA00022737"/>
    </source>
</evidence>
<dbReference type="EMBL" id="CP002446">
    <property type="protein sequence ID" value="ADV26598.1"/>
    <property type="molecule type" value="Genomic_DNA"/>
</dbReference>
<dbReference type="SUPFAM" id="SSF52540">
    <property type="entry name" value="P-loop containing nucleoside triphosphate hydrolases"/>
    <property type="match status" value="1"/>
</dbReference>
<dbReference type="KEGG" id="psu:Psesu_0745"/>
<evidence type="ECO:0000313" key="6">
    <source>
        <dbReference type="EMBL" id="ADV26598.1"/>
    </source>
</evidence>
<dbReference type="SUPFAM" id="SSF48452">
    <property type="entry name" value="TPR-like"/>
    <property type="match status" value="1"/>
</dbReference>
<dbReference type="PROSITE" id="PS50005">
    <property type="entry name" value="TPR"/>
    <property type="match status" value="2"/>
</dbReference>
<dbReference type="Pfam" id="PF13428">
    <property type="entry name" value="TPR_14"/>
    <property type="match status" value="1"/>
</dbReference>
<feature type="region of interest" description="Disordered" evidence="5">
    <location>
        <begin position="586"/>
        <end position="605"/>
    </location>
</feature>
<protein>
    <submittedName>
        <fullName evidence="6">Sulfotransferase</fullName>
    </submittedName>
</protein>
<dbReference type="AlphaFoldDB" id="E6WRE0"/>
<dbReference type="RefSeq" id="WP_013534428.1">
    <property type="nucleotide sequence ID" value="NC_014924.1"/>
</dbReference>
<name>E6WRE0_PSEUU</name>